<dbReference type="SUPFAM" id="SSF48452">
    <property type="entry name" value="TPR-like"/>
    <property type="match status" value="1"/>
</dbReference>
<dbReference type="Proteomes" id="UP000037939">
    <property type="component" value="Unassembled WGS sequence"/>
</dbReference>
<feature type="repeat" description="TPR" evidence="1">
    <location>
        <begin position="78"/>
        <end position="111"/>
    </location>
</feature>
<feature type="repeat" description="TPR" evidence="1">
    <location>
        <begin position="112"/>
        <end position="145"/>
    </location>
</feature>
<dbReference type="SMART" id="SM00028">
    <property type="entry name" value="TPR"/>
    <property type="match status" value="5"/>
</dbReference>
<gene>
    <name evidence="2" type="primary">yrrB</name>
    <name evidence="2" type="ORF">WG78_11430</name>
</gene>
<name>A0A0N0XIQ5_9NEIS</name>
<protein>
    <submittedName>
        <fullName evidence="2">TPR repeat-containing protein YrrB</fullName>
    </submittedName>
</protein>
<keyword evidence="1" id="KW-0802">TPR repeat</keyword>
<keyword evidence="3" id="KW-1185">Reference proteome</keyword>
<dbReference type="SUPFAM" id="SSF53756">
    <property type="entry name" value="UDP-Glycosyltransferase/glycogen phosphorylase"/>
    <property type="match status" value="1"/>
</dbReference>
<organism evidence="2 3">
    <name type="scientific">Amantichitinum ursilacus</name>
    <dbReference type="NCBI Taxonomy" id="857265"/>
    <lineage>
        <taxon>Bacteria</taxon>
        <taxon>Pseudomonadati</taxon>
        <taxon>Pseudomonadota</taxon>
        <taxon>Betaproteobacteria</taxon>
        <taxon>Neisseriales</taxon>
        <taxon>Chitinibacteraceae</taxon>
        <taxon>Amantichitinum</taxon>
    </lineage>
</organism>
<dbReference type="PROSITE" id="PS50005">
    <property type="entry name" value="TPR"/>
    <property type="match status" value="4"/>
</dbReference>
<dbReference type="STRING" id="857265.WG78_11430"/>
<dbReference type="InterPro" id="IPR019734">
    <property type="entry name" value="TPR_rpt"/>
</dbReference>
<reference evidence="2 3" key="1">
    <citation type="submission" date="2015-07" db="EMBL/GenBank/DDBJ databases">
        <title>Draft genome sequence of the Amantichitinum ursilacus IGB-41, a new chitin-degrading bacterium.</title>
        <authorList>
            <person name="Kirstahler P."/>
            <person name="Guenther M."/>
            <person name="Grumaz C."/>
            <person name="Rupp S."/>
            <person name="Zibek S."/>
            <person name="Sohn K."/>
        </authorList>
    </citation>
    <scope>NUCLEOTIDE SEQUENCE [LARGE SCALE GENOMIC DNA]</scope>
    <source>
        <strain evidence="2 3">IGB-41</strain>
    </source>
</reference>
<evidence type="ECO:0000313" key="2">
    <source>
        <dbReference type="EMBL" id="KPC53099.1"/>
    </source>
</evidence>
<dbReference type="PANTHER" id="PTHR44809">
    <property type="match status" value="1"/>
</dbReference>
<sequence length="556" mass="61322">MTQDHGIRHDDPRWAQARAAVQAGQIKQAEALCLAILEQDGESAARLHQCATLLAAGNDLLLALVLTQRACKLAPGALPPWALAGQLHARLGQWPEAETALRRALQMAPDEAALHINLANVLKQQHQFDAAQAALERALRLSPDNALAHYNMGNLLRDRHQPQQALQHFETALGAAPQHADIRYNRACVLFELDQLDAARNAFEQLLRDTPQHARAWHNLGNTWRALGQVDAARDCYQRALQVEALPVTPYALGTLDMLCGRWAEGWVGYEQRWTATGKPRPTTHLPPWQGQPVPPASRLLVLPEQGLGDQMQFARFLPLLLQHFATVCVLVPPPLLRLLQQSLSQPGLQFVGQAPEVSGFDFHIPLMSLGAALQIDSTTIAAHAQPYLRAATPPAQTASANMQIGLAWCGNPAQPDNRLRGIETALLQPLLHLEGMHWHSLLYQRLEPLPPGVSDATTHWRDMADAADTVLGLDLIITVCTATAHLAGGLGKPVWLLSRFDADWRWQRAGADCAWYPSMRIFRQHAPRDWHGVIAEVALALEMRQAMQAYAKGAR</sequence>
<feature type="repeat" description="TPR" evidence="1">
    <location>
        <begin position="214"/>
        <end position="247"/>
    </location>
</feature>
<comment type="caution">
    <text evidence="2">The sequence shown here is derived from an EMBL/GenBank/DDBJ whole genome shotgun (WGS) entry which is preliminary data.</text>
</comment>
<proteinExistence type="predicted"/>
<accession>A0A0N0XIQ5</accession>
<dbReference type="OrthoDB" id="9814129at2"/>
<dbReference type="PANTHER" id="PTHR44809:SF1">
    <property type="entry name" value="PROTEIN O-MANNOSYL-TRANSFERASE TMTC1"/>
    <property type="match status" value="1"/>
</dbReference>
<dbReference type="AlphaFoldDB" id="A0A0N0XIQ5"/>
<dbReference type="InterPro" id="IPR052943">
    <property type="entry name" value="TMTC_O-mannosyl-trnsfr"/>
</dbReference>
<dbReference type="RefSeq" id="WP_053937931.1">
    <property type="nucleotide sequence ID" value="NZ_LAQT01000008.1"/>
</dbReference>
<dbReference type="EMBL" id="LAQT01000008">
    <property type="protein sequence ID" value="KPC53099.1"/>
    <property type="molecule type" value="Genomic_DNA"/>
</dbReference>
<feature type="repeat" description="TPR" evidence="1">
    <location>
        <begin position="146"/>
        <end position="179"/>
    </location>
</feature>
<dbReference type="PATRIC" id="fig|857265.3.peg.2348"/>
<dbReference type="Gene3D" id="1.25.40.10">
    <property type="entry name" value="Tetratricopeptide repeat domain"/>
    <property type="match status" value="1"/>
</dbReference>
<dbReference type="Pfam" id="PF14559">
    <property type="entry name" value="TPR_19"/>
    <property type="match status" value="2"/>
</dbReference>
<dbReference type="InterPro" id="IPR011990">
    <property type="entry name" value="TPR-like_helical_dom_sf"/>
</dbReference>
<evidence type="ECO:0000313" key="3">
    <source>
        <dbReference type="Proteomes" id="UP000037939"/>
    </source>
</evidence>
<evidence type="ECO:0000256" key="1">
    <source>
        <dbReference type="PROSITE-ProRule" id="PRU00339"/>
    </source>
</evidence>